<dbReference type="SUPFAM" id="SSF55729">
    <property type="entry name" value="Acyl-CoA N-acyltransferases (Nat)"/>
    <property type="match status" value="1"/>
</dbReference>
<comment type="caution">
    <text evidence="3">The sequence shown here is derived from an EMBL/GenBank/DDBJ whole genome shotgun (WGS) entry which is preliminary data.</text>
</comment>
<evidence type="ECO:0000259" key="2">
    <source>
        <dbReference type="PROSITE" id="PS51186"/>
    </source>
</evidence>
<evidence type="ECO:0000313" key="4">
    <source>
        <dbReference type="Proteomes" id="UP000471293"/>
    </source>
</evidence>
<proteinExistence type="predicted"/>
<keyword evidence="3" id="KW-0808">Transferase</keyword>
<reference evidence="3 4" key="1">
    <citation type="submission" date="2020-01" db="EMBL/GenBank/DDBJ databases">
        <title>Insect and environment-associated Actinomycetes.</title>
        <authorList>
            <person name="Currrie C."/>
            <person name="Chevrette M."/>
            <person name="Carlson C."/>
            <person name="Stubbendieck R."/>
            <person name="Wendt-Pienkowski E."/>
        </authorList>
    </citation>
    <scope>NUCLEOTIDE SEQUENCE [LARGE SCALE GENOMIC DNA]</scope>
    <source>
        <strain evidence="3 4">SID11342</strain>
    </source>
</reference>
<dbReference type="PROSITE" id="PS51186">
    <property type="entry name" value="GNAT"/>
    <property type="match status" value="1"/>
</dbReference>
<accession>A0A6N9TXS3</accession>
<dbReference type="EMBL" id="JAAGLQ010000236">
    <property type="protein sequence ID" value="NEA16291.1"/>
    <property type="molecule type" value="Genomic_DNA"/>
</dbReference>
<feature type="domain" description="N-acetyltransferase" evidence="2">
    <location>
        <begin position="1"/>
        <end position="147"/>
    </location>
</feature>
<dbReference type="AlphaFoldDB" id="A0A6N9TXS3"/>
<gene>
    <name evidence="3" type="ORF">G3I29_12285</name>
</gene>
<dbReference type="Pfam" id="PF13508">
    <property type="entry name" value="Acetyltransf_7"/>
    <property type="match status" value="1"/>
</dbReference>
<dbReference type="Proteomes" id="UP000471293">
    <property type="component" value="Unassembled WGS sequence"/>
</dbReference>
<organism evidence="3 4">
    <name type="scientific">Streptomyces halstedii</name>
    <dbReference type="NCBI Taxonomy" id="1944"/>
    <lineage>
        <taxon>Bacteria</taxon>
        <taxon>Bacillati</taxon>
        <taxon>Actinomycetota</taxon>
        <taxon>Actinomycetes</taxon>
        <taxon>Kitasatosporales</taxon>
        <taxon>Streptomycetaceae</taxon>
        <taxon>Streptomyces</taxon>
    </lineage>
</organism>
<dbReference type="CDD" id="cd04301">
    <property type="entry name" value="NAT_SF"/>
    <property type="match status" value="1"/>
</dbReference>
<feature type="region of interest" description="Disordered" evidence="1">
    <location>
        <begin position="146"/>
        <end position="172"/>
    </location>
</feature>
<dbReference type="GO" id="GO:0016747">
    <property type="term" value="F:acyltransferase activity, transferring groups other than amino-acyl groups"/>
    <property type="evidence" value="ECO:0007669"/>
    <property type="project" value="InterPro"/>
</dbReference>
<dbReference type="InterPro" id="IPR000182">
    <property type="entry name" value="GNAT_dom"/>
</dbReference>
<evidence type="ECO:0000256" key="1">
    <source>
        <dbReference type="SAM" id="MobiDB-lite"/>
    </source>
</evidence>
<sequence>MFRLETEVDKERRILLGRRLHDDDWDGSSGLRALHSTSAEHELPLDVWLLDEDGTLVGGLAGRTWAYWLHVDLLWVDARHRGEGHGARLLAQAERTAREDRACTRSRLETWDFQAPAFYRKHGYEVAGEVADYPPGVHEFTLVKRLDQPEPDAGHRPRGLRGRLLGRRVRPR</sequence>
<feature type="compositionally biased region" description="Basic residues" evidence="1">
    <location>
        <begin position="156"/>
        <end position="172"/>
    </location>
</feature>
<protein>
    <submittedName>
        <fullName evidence="3">GNAT family N-acetyltransferase</fullName>
    </submittedName>
</protein>
<dbReference type="InterPro" id="IPR016181">
    <property type="entry name" value="Acyl_CoA_acyltransferase"/>
</dbReference>
<name>A0A6N9TXS3_STRHA</name>
<feature type="compositionally biased region" description="Basic and acidic residues" evidence="1">
    <location>
        <begin position="146"/>
        <end position="155"/>
    </location>
</feature>
<evidence type="ECO:0000313" key="3">
    <source>
        <dbReference type="EMBL" id="NEA16291.1"/>
    </source>
</evidence>
<dbReference type="Gene3D" id="3.40.630.30">
    <property type="match status" value="1"/>
</dbReference>